<proteinExistence type="predicted"/>
<reference evidence="1 2" key="1">
    <citation type="submission" date="2016-10" db="EMBL/GenBank/DDBJ databases">
        <authorList>
            <person name="de Groot N.N."/>
        </authorList>
    </citation>
    <scope>NUCLEOTIDE SEQUENCE [LARGE SCALE GENOMIC DNA]</scope>
    <source>
        <strain evidence="1 2">NLAE-zl-C202</strain>
    </source>
</reference>
<name>A0A1I4QBR7_9BACE</name>
<evidence type="ECO:0000313" key="1">
    <source>
        <dbReference type="EMBL" id="SFM37487.1"/>
    </source>
</evidence>
<dbReference type="EMBL" id="FOUM01000004">
    <property type="protein sequence ID" value="SFM37487.1"/>
    <property type="molecule type" value="Genomic_DNA"/>
</dbReference>
<dbReference type="Proteomes" id="UP000183766">
    <property type="component" value="Unassembled WGS sequence"/>
</dbReference>
<organism evidence="1 2">
    <name type="scientific">Bacteroides xylanisolvens</name>
    <dbReference type="NCBI Taxonomy" id="371601"/>
    <lineage>
        <taxon>Bacteria</taxon>
        <taxon>Pseudomonadati</taxon>
        <taxon>Bacteroidota</taxon>
        <taxon>Bacteroidia</taxon>
        <taxon>Bacteroidales</taxon>
        <taxon>Bacteroidaceae</taxon>
        <taxon>Bacteroides</taxon>
    </lineage>
</organism>
<protein>
    <submittedName>
        <fullName evidence="1">Uncharacterized protein</fullName>
    </submittedName>
</protein>
<evidence type="ECO:0000313" key="2">
    <source>
        <dbReference type="Proteomes" id="UP000183766"/>
    </source>
</evidence>
<accession>A0A1I4QBR7</accession>
<dbReference type="AlphaFoldDB" id="A0A1I4QBR7"/>
<gene>
    <name evidence="1" type="ORF">SAMN05216250_10450</name>
</gene>
<sequence>MLSLQPLFKLFGKTDDFLVQRYEFHGQLFQFVKQGEGFLFGQFPAMDRLENLVIVHPDAAVLALQVGELDVIVRGRLVDFHHFHRFAENGRQDELRLGSGTGILIEPLELDVLELVQTESVVIGMELGGFLRTAPPSSCPGSGRFLFLVRLFDFSHIIDVFTGAK</sequence>